<sequence>MLKLQLHIQNQLIREIEQTIINEQCHWLSDKYEAPTRAVWAVDHKLLLTNSHLPVELINELGFLLQYYGKELIEHIKNQCPPLPLAAAISKFVFEKEKAKFQVLQLRLNPSKEPKDLTKFKLRDYLILGYSFYDALFFVYTHNYELDMGYVWGIVCPVFELPNSRSKKIYVSGRRGRILRPN</sequence>
<protein>
    <submittedName>
        <fullName evidence="1">Uncharacterized protein</fullName>
    </submittedName>
</protein>
<keyword evidence="2" id="KW-1185">Reference proteome</keyword>
<dbReference type="EMBL" id="JABBXH010000004">
    <property type="protein sequence ID" value="NMP32609.1"/>
    <property type="molecule type" value="Genomic_DNA"/>
</dbReference>
<proteinExistence type="predicted"/>
<reference evidence="1 2" key="1">
    <citation type="submission" date="2020-04" db="EMBL/GenBank/DDBJ databases">
        <title>Thalassotalea sp. M1531, isolated from the surface of marine red alga.</title>
        <authorList>
            <person name="Pang L."/>
            <person name="Lu D.-C."/>
        </authorList>
    </citation>
    <scope>NUCLEOTIDE SEQUENCE [LARGE SCALE GENOMIC DNA]</scope>
    <source>
        <strain evidence="1 2">M1531</strain>
    </source>
</reference>
<evidence type="ECO:0000313" key="1">
    <source>
        <dbReference type="EMBL" id="NMP32609.1"/>
    </source>
</evidence>
<comment type="caution">
    <text evidence="1">The sequence shown here is derived from an EMBL/GenBank/DDBJ whole genome shotgun (WGS) entry which is preliminary data.</text>
</comment>
<gene>
    <name evidence="1" type="ORF">HII17_13665</name>
</gene>
<name>A0A7Y0LEA2_9GAMM</name>
<dbReference type="AlphaFoldDB" id="A0A7Y0LEA2"/>
<accession>A0A7Y0LEA2</accession>
<dbReference type="Proteomes" id="UP000568664">
    <property type="component" value="Unassembled WGS sequence"/>
</dbReference>
<dbReference type="RefSeq" id="WP_169075931.1">
    <property type="nucleotide sequence ID" value="NZ_JABBXH010000004.1"/>
</dbReference>
<evidence type="ECO:0000313" key="2">
    <source>
        <dbReference type="Proteomes" id="UP000568664"/>
    </source>
</evidence>
<organism evidence="1 2">
    <name type="scientific">Thalassotalea algicola</name>
    <dbReference type="NCBI Taxonomy" id="2716224"/>
    <lineage>
        <taxon>Bacteria</taxon>
        <taxon>Pseudomonadati</taxon>
        <taxon>Pseudomonadota</taxon>
        <taxon>Gammaproteobacteria</taxon>
        <taxon>Alteromonadales</taxon>
        <taxon>Colwelliaceae</taxon>
        <taxon>Thalassotalea</taxon>
    </lineage>
</organism>